<gene>
    <name evidence="16" type="ORF">H9787_06705</name>
</gene>
<comment type="subcellular location">
    <subcellularLocation>
        <location evidence="2">Cell membrane</location>
        <topology evidence="2">Multi-pass membrane protein</topology>
    </subcellularLocation>
</comment>
<keyword evidence="5" id="KW-0597">Phosphoprotein</keyword>
<dbReference type="SUPFAM" id="SSF47384">
    <property type="entry name" value="Homodimeric domain of signal transducing histidine kinase"/>
    <property type="match status" value="1"/>
</dbReference>
<dbReference type="Pfam" id="PF00672">
    <property type="entry name" value="HAMP"/>
    <property type="match status" value="1"/>
</dbReference>
<feature type="transmembrane region" description="Helical" evidence="14">
    <location>
        <begin position="164"/>
        <end position="185"/>
    </location>
</feature>
<evidence type="ECO:0000313" key="16">
    <source>
        <dbReference type="EMBL" id="HJB13386.1"/>
    </source>
</evidence>
<evidence type="ECO:0000256" key="1">
    <source>
        <dbReference type="ARBA" id="ARBA00000085"/>
    </source>
</evidence>
<feature type="transmembrane region" description="Helical" evidence="14">
    <location>
        <begin position="12"/>
        <end position="35"/>
    </location>
</feature>
<dbReference type="PANTHER" id="PTHR45528:SF1">
    <property type="entry name" value="SENSOR HISTIDINE KINASE CPXA"/>
    <property type="match status" value="1"/>
</dbReference>
<evidence type="ECO:0000256" key="10">
    <source>
        <dbReference type="ARBA" id="ARBA00022840"/>
    </source>
</evidence>
<dbReference type="GO" id="GO:0005524">
    <property type="term" value="F:ATP binding"/>
    <property type="evidence" value="ECO:0007669"/>
    <property type="project" value="UniProtKB-KW"/>
</dbReference>
<dbReference type="EC" id="2.7.13.3" evidence="3"/>
<sequence length="293" mass="32380">MTIKKRLFCSNILMIVVPAVIVALVGLLCMALLWLTLQRGGSMHLEDGEDLSHVGRNMAGQIQEFMTEAPDVWTGRMESMESMTASGFLRVVVVQNGSLVYDAGQEQTADSRLAQAADSLGAAEAFLSAGARSVYRAEHTDNGGTWSFYLFGTRQEHLNSGLKVLLALAAIGLLFVVFLTVLMTNRFLTRFVVRKIEEPLDLLSEGARRLGNGDLDYRIAYTGKDEFAPVCDAFNEMAARLKESVERTRRDEESRKELLAGISHDLRSPLTSIRAYVEGLLDGVARTEEAKQR</sequence>
<dbReference type="GO" id="GO:0005886">
    <property type="term" value="C:plasma membrane"/>
    <property type="evidence" value="ECO:0007669"/>
    <property type="project" value="UniProtKB-SubCell"/>
</dbReference>
<dbReference type="InterPro" id="IPR003661">
    <property type="entry name" value="HisK_dim/P_dom"/>
</dbReference>
<dbReference type="InterPro" id="IPR003660">
    <property type="entry name" value="HAMP_dom"/>
</dbReference>
<dbReference type="PANTHER" id="PTHR45528">
    <property type="entry name" value="SENSOR HISTIDINE KINASE CPXA"/>
    <property type="match status" value="1"/>
</dbReference>
<evidence type="ECO:0000256" key="12">
    <source>
        <dbReference type="ARBA" id="ARBA00023012"/>
    </source>
</evidence>
<name>A0A9D2RS53_9FIRM</name>
<evidence type="ECO:0000256" key="11">
    <source>
        <dbReference type="ARBA" id="ARBA00022989"/>
    </source>
</evidence>
<dbReference type="CDD" id="cd00082">
    <property type="entry name" value="HisKA"/>
    <property type="match status" value="1"/>
</dbReference>
<keyword evidence="4" id="KW-1003">Cell membrane</keyword>
<feature type="domain" description="HAMP" evidence="15">
    <location>
        <begin position="194"/>
        <end position="246"/>
    </location>
</feature>
<evidence type="ECO:0000256" key="14">
    <source>
        <dbReference type="SAM" id="Phobius"/>
    </source>
</evidence>
<evidence type="ECO:0000256" key="5">
    <source>
        <dbReference type="ARBA" id="ARBA00022553"/>
    </source>
</evidence>
<keyword evidence="11 14" id="KW-1133">Transmembrane helix</keyword>
<evidence type="ECO:0000256" key="13">
    <source>
        <dbReference type="ARBA" id="ARBA00023136"/>
    </source>
</evidence>
<organism evidence="16 17">
    <name type="scientific">Candidatus Oscillibacter excrementigallinarum</name>
    <dbReference type="NCBI Taxonomy" id="2838716"/>
    <lineage>
        <taxon>Bacteria</taxon>
        <taxon>Bacillati</taxon>
        <taxon>Bacillota</taxon>
        <taxon>Clostridia</taxon>
        <taxon>Eubacteriales</taxon>
        <taxon>Oscillospiraceae</taxon>
        <taxon>Oscillibacter</taxon>
    </lineage>
</organism>
<evidence type="ECO:0000256" key="4">
    <source>
        <dbReference type="ARBA" id="ARBA00022475"/>
    </source>
</evidence>
<keyword evidence="9" id="KW-0418">Kinase</keyword>
<keyword evidence="12" id="KW-0902">Two-component regulatory system</keyword>
<evidence type="ECO:0000256" key="3">
    <source>
        <dbReference type="ARBA" id="ARBA00012438"/>
    </source>
</evidence>
<dbReference type="Proteomes" id="UP000823824">
    <property type="component" value="Unassembled WGS sequence"/>
</dbReference>
<comment type="catalytic activity">
    <reaction evidence="1">
        <text>ATP + protein L-histidine = ADP + protein N-phospho-L-histidine.</text>
        <dbReference type="EC" id="2.7.13.3"/>
    </reaction>
</comment>
<evidence type="ECO:0000259" key="15">
    <source>
        <dbReference type="PROSITE" id="PS50885"/>
    </source>
</evidence>
<evidence type="ECO:0000256" key="2">
    <source>
        <dbReference type="ARBA" id="ARBA00004651"/>
    </source>
</evidence>
<evidence type="ECO:0000256" key="6">
    <source>
        <dbReference type="ARBA" id="ARBA00022679"/>
    </source>
</evidence>
<comment type="caution">
    <text evidence="16">The sequence shown here is derived from an EMBL/GenBank/DDBJ whole genome shotgun (WGS) entry which is preliminary data.</text>
</comment>
<dbReference type="SUPFAM" id="SSF158472">
    <property type="entry name" value="HAMP domain-like"/>
    <property type="match status" value="1"/>
</dbReference>
<evidence type="ECO:0000313" key="17">
    <source>
        <dbReference type="Proteomes" id="UP000823824"/>
    </source>
</evidence>
<keyword evidence="6" id="KW-0808">Transferase</keyword>
<dbReference type="GO" id="GO:0000155">
    <property type="term" value="F:phosphorelay sensor kinase activity"/>
    <property type="evidence" value="ECO:0007669"/>
    <property type="project" value="InterPro"/>
</dbReference>
<proteinExistence type="predicted"/>
<dbReference type="InterPro" id="IPR050398">
    <property type="entry name" value="HssS/ArlS-like"/>
</dbReference>
<evidence type="ECO:0000256" key="9">
    <source>
        <dbReference type="ARBA" id="ARBA00022777"/>
    </source>
</evidence>
<dbReference type="Gene3D" id="6.10.340.10">
    <property type="match status" value="1"/>
</dbReference>
<reference evidence="16" key="1">
    <citation type="journal article" date="2021" name="PeerJ">
        <title>Extensive microbial diversity within the chicken gut microbiome revealed by metagenomics and culture.</title>
        <authorList>
            <person name="Gilroy R."/>
            <person name="Ravi A."/>
            <person name="Getino M."/>
            <person name="Pursley I."/>
            <person name="Horton D.L."/>
            <person name="Alikhan N.F."/>
            <person name="Baker D."/>
            <person name="Gharbi K."/>
            <person name="Hall N."/>
            <person name="Watson M."/>
            <person name="Adriaenssens E.M."/>
            <person name="Foster-Nyarko E."/>
            <person name="Jarju S."/>
            <person name="Secka A."/>
            <person name="Antonio M."/>
            <person name="Oren A."/>
            <person name="Chaudhuri R.R."/>
            <person name="La Ragione R."/>
            <person name="Hildebrand F."/>
            <person name="Pallen M.J."/>
        </authorList>
    </citation>
    <scope>NUCLEOTIDE SEQUENCE</scope>
    <source>
        <strain evidence="16">ChiBcec18-1249</strain>
    </source>
</reference>
<dbReference type="CDD" id="cd06225">
    <property type="entry name" value="HAMP"/>
    <property type="match status" value="1"/>
</dbReference>
<dbReference type="Gene3D" id="1.10.287.130">
    <property type="match status" value="1"/>
</dbReference>
<keyword evidence="13 14" id="KW-0472">Membrane</keyword>
<dbReference type="Pfam" id="PF00512">
    <property type="entry name" value="HisKA"/>
    <property type="match status" value="1"/>
</dbReference>
<dbReference type="PROSITE" id="PS50885">
    <property type="entry name" value="HAMP"/>
    <property type="match status" value="1"/>
</dbReference>
<dbReference type="EMBL" id="DWZJ01000055">
    <property type="protein sequence ID" value="HJB13386.1"/>
    <property type="molecule type" value="Genomic_DNA"/>
</dbReference>
<evidence type="ECO:0000256" key="8">
    <source>
        <dbReference type="ARBA" id="ARBA00022741"/>
    </source>
</evidence>
<keyword evidence="10" id="KW-0067">ATP-binding</keyword>
<protein>
    <recommendedName>
        <fullName evidence="3">histidine kinase</fullName>
        <ecNumber evidence="3">2.7.13.3</ecNumber>
    </recommendedName>
</protein>
<keyword evidence="8" id="KW-0547">Nucleotide-binding</keyword>
<accession>A0A9D2RS53</accession>
<dbReference type="AlphaFoldDB" id="A0A9D2RS53"/>
<keyword evidence="7 14" id="KW-0812">Transmembrane</keyword>
<dbReference type="SMART" id="SM00304">
    <property type="entry name" value="HAMP"/>
    <property type="match status" value="1"/>
</dbReference>
<reference evidence="16" key="2">
    <citation type="submission" date="2021-04" db="EMBL/GenBank/DDBJ databases">
        <authorList>
            <person name="Gilroy R."/>
        </authorList>
    </citation>
    <scope>NUCLEOTIDE SEQUENCE</scope>
    <source>
        <strain evidence="16">ChiBcec18-1249</strain>
    </source>
</reference>
<evidence type="ECO:0000256" key="7">
    <source>
        <dbReference type="ARBA" id="ARBA00022692"/>
    </source>
</evidence>
<dbReference type="InterPro" id="IPR036097">
    <property type="entry name" value="HisK_dim/P_sf"/>
</dbReference>